<evidence type="ECO:0000256" key="2">
    <source>
        <dbReference type="SAM" id="Phobius"/>
    </source>
</evidence>
<dbReference type="PANTHER" id="PTHR37577:SF1">
    <property type="entry name" value="INTEGRAL MEMBRANE PROTEIN"/>
    <property type="match status" value="1"/>
</dbReference>
<feature type="transmembrane region" description="Helical" evidence="2">
    <location>
        <begin position="509"/>
        <end position="535"/>
    </location>
</feature>
<dbReference type="PANTHER" id="PTHR37577">
    <property type="entry name" value="INTEGRAL MEMBRANE PROTEIN"/>
    <property type="match status" value="1"/>
</dbReference>
<evidence type="ECO:0000256" key="1">
    <source>
        <dbReference type="SAM" id="MobiDB-lite"/>
    </source>
</evidence>
<sequence>MQSAGDTLRCWDPETGGEYKILSNTWSCAKNFWICDCPPLKADPDIAGQGVTASLFISAIITALNAIKIAKVCYDLALCLGDQQLVTSIALLIAAIKKLHIDRSLSVYHFTYVINIAFLSSAAYTYTTITHWSMKDMDEPKDGDDAFDTQSTQPFLTWKRLRNGLPWALRLLLMYTLDILLLYSSWATAREDWDETQGCPALCVMENSPFGGEGRKWMVVNYLQILSSDITGIFDNTSFFTGRIWPWWVLYLRPKLVDERGLPATLRSREERPEQASLVTRLWSWFPMTVKKRSLAGLRISNRSVDHQMDAPPTVREDGRPSRVPTAMQRHSTNQLGDPEGHLYSTAALFTRKWICRPVKAVLSHLWLLKNSKFCQLLENPVWVCLNFYWAIECRHLGQREMDEEEYEAEQAMGFGLAILKVVEDPSAMSLDQPFAMFLDVGFVGLRASFHTHVHLKGVYQSEFIRCWREADDGNHTRVYYNITNGQWNCAEHYGYCDSCPKLQGDPDIAGIGVFVAFMVSVSLTALLGIIFPLLSAALRPKATAIHDCLDILLEKAVRKPTLKRLGIKKAERWALVCYNSVFSLGDQQLTTAFALLVATLKKLYNDQSLSVYHLKLVMNLACLSNCVYAYAIISLRIKMDLQQPTDRAEGSPAPPPRRVKNKHPMVHFSMWLRSILLLTVTASLLYTGWIAARVDGLEPNCPAMCFKKIPAKGEAEKPVLQLLESISETQEETGVQDQVERGTQTESRAEHDEVEDGPQGRLVTHLNTV</sequence>
<dbReference type="Proteomes" id="UP001451303">
    <property type="component" value="Unassembled WGS sequence"/>
</dbReference>
<reference evidence="3 4" key="1">
    <citation type="submission" date="2023-09" db="EMBL/GenBank/DDBJ databases">
        <title>Multi-omics analysis of a traditional fermented food reveals byproduct-associated fungal strains for waste-to-food upcycling.</title>
        <authorList>
            <consortium name="Lawrence Berkeley National Laboratory"/>
            <person name="Rekdal V.M."/>
            <person name="Villalobos-Escobedo J.M."/>
            <person name="Rodriguez-Valeron N."/>
            <person name="Garcia M.O."/>
            <person name="Vasquez D.P."/>
            <person name="Damayanti I."/>
            <person name="Sorensen P.M."/>
            <person name="Baidoo E.E."/>
            <person name="De Carvalho A.C."/>
            <person name="Riley R."/>
            <person name="Lipzen A."/>
            <person name="He G."/>
            <person name="Yan M."/>
            <person name="Haridas S."/>
            <person name="Daum C."/>
            <person name="Yoshinaga Y."/>
            <person name="Ng V."/>
            <person name="Grigoriev I.V."/>
            <person name="Munk R."/>
            <person name="Nuraida L."/>
            <person name="Wijaya C.H."/>
            <person name="Morales P.-C."/>
            <person name="Keasling J.D."/>
        </authorList>
    </citation>
    <scope>NUCLEOTIDE SEQUENCE [LARGE SCALE GENOMIC DNA]</scope>
    <source>
        <strain evidence="3 4">FGSC 2613</strain>
    </source>
</reference>
<keyword evidence="2" id="KW-1133">Transmembrane helix</keyword>
<keyword evidence="4" id="KW-1185">Reference proteome</keyword>
<keyword evidence="2" id="KW-0812">Transmembrane</keyword>
<gene>
    <name evidence="3" type="ORF">QR685DRAFT_575201</name>
</gene>
<keyword evidence="2" id="KW-0472">Membrane</keyword>
<dbReference type="InterPro" id="IPR053018">
    <property type="entry name" value="Elsinochrome_Biosynth-Asso"/>
</dbReference>
<feature type="compositionally biased region" description="Polar residues" evidence="1">
    <location>
        <begin position="730"/>
        <end position="747"/>
    </location>
</feature>
<comment type="caution">
    <text evidence="3">The sequence shown here is derived from an EMBL/GenBank/DDBJ whole genome shotgun (WGS) entry which is preliminary data.</text>
</comment>
<feature type="transmembrane region" description="Helical" evidence="2">
    <location>
        <begin position="617"/>
        <end position="638"/>
    </location>
</feature>
<feature type="transmembrane region" description="Helical" evidence="2">
    <location>
        <begin position="108"/>
        <end position="127"/>
    </location>
</feature>
<evidence type="ECO:0000313" key="4">
    <source>
        <dbReference type="Proteomes" id="UP001451303"/>
    </source>
</evidence>
<organism evidence="3 4">
    <name type="scientific">Neurospora intermedia</name>
    <dbReference type="NCBI Taxonomy" id="5142"/>
    <lineage>
        <taxon>Eukaryota</taxon>
        <taxon>Fungi</taxon>
        <taxon>Dikarya</taxon>
        <taxon>Ascomycota</taxon>
        <taxon>Pezizomycotina</taxon>
        <taxon>Sordariomycetes</taxon>
        <taxon>Sordariomycetidae</taxon>
        <taxon>Sordariales</taxon>
        <taxon>Sordariaceae</taxon>
        <taxon>Neurospora</taxon>
    </lineage>
</organism>
<feature type="transmembrane region" description="Helical" evidence="2">
    <location>
        <begin position="671"/>
        <end position="693"/>
    </location>
</feature>
<proteinExistence type="predicted"/>
<dbReference type="EMBL" id="JAVLET010000012">
    <property type="protein sequence ID" value="KAL0466569.1"/>
    <property type="molecule type" value="Genomic_DNA"/>
</dbReference>
<evidence type="ECO:0000313" key="3">
    <source>
        <dbReference type="EMBL" id="KAL0466569.1"/>
    </source>
</evidence>
<protein>
    <submittedName>
        <fullName evidence="3">Uncharacterized protein</fullName>
    </submittedName>
</protein>
<name>A0ABR3D1L4_NEUIN</name>
<feature type="region of interest" description="Disordered" evidence="1">
    <location>
        <begin position="730"/>
        <end position="761"/>
    </location>
</feature>
<accession>A0ABR3D1L4</accession>